<name>A0AAJ0M9U4_9PEZI</name>
<reference evidence="2" key="2">
    <citation type="submission" date="2023-06" db="EMBL/GenBank/DDBJ databases">
        <authorList>
            <consortium name="Lawrence Berkeley National Laboratory"/>
            <person name="Haridas S."/>
            <person name="Hensen N."/>
            <person name="Bonometti L."/>
            <person name="Westerberg I."/>
            <person name="Brannstrom I.O."/>
            <person name="Guillou S."/>
            <person name="Cros-Aarteil S."/>
            <person name="Calhoun S."/>
            <person name="Kuo A."/>
            <person name="Mondo S."/>
            <person name="Pangilinan J."/>
            <person name="Riley R."/>
            <person name="Labutti K."/>
            <person name="Andreopoulos B."/>
            <person name="Lipzen A."/>
            <person name="Chen C."/>
            <person name="Yanf M."/>
            <person name="Daum C."/>
            <person name="Ng V."/>
            <person name="Clum A."/>
            <person name="Steindorff A."/>
            <person name="Ohm R."/>
            <person name="Martin F."/>
            <person name="Silar P."/>
            <person name="Natvig D."/>
            <person name="Lalanne C."/>
            <person name="Gautier V."/>
            <person name="Ament-Velasquez S.L."/>
            <person name="Kruys A."/>
            <person name="Hutchinson M.I."/>
            <person name="Powell A.J."/>
            <person name="Barry K."/>
            <person name="Miller A.N."/>
            <person name="Grigoriev I.V."/>
            <person name="Debuchy R."/>
            <person name="Gladieux P."/>
            <person name="Thoren M.H."/>
            <person name="Johannesson H."/>
        </authorList>
    </citation>
    <scope>NUCLEOTIDE SEQUENCE</scope>
    <source>
        <strain evidence="2">CBS 955.72</strain>
    </source>
</reference>
<gene>
    <name evidence="2" type="ORF">B0T25DRAFT_322019</name>
</gene>
<accession>A0AAJ0M9U4</accession>
<protein>
    <recommendedName>
        <fullName evidence="4">Secreted protein</fullName>
    </recommendedName>
</protein>
<evidence type="ECO:0000313" key="3">
    <source>
        <dbReference type="Proteomes" id="UP001275084"/>
    </source>
</evidence>
<evidence type="ECO:0000256" key="1">
    <source>
        <dbReference type="SAM" id="SignalP"/>
    </source>
</evidence>
<comment type="caution">
    <text evidence="2">The sequence shown here is derived from an EMBL/GenBank/DDBJ whole genome shotgun (WGS) entry which is preliminary data.</text>
</comment>
<keyword evidence="3" id="KW-1185">Reference proteome</keyword>
<reference evidence="2" key="1">
    <citation type="journal article" date="2023" name="Mol. Phylogenet. Evol.">
        <title>Genome-scale phylogeny and comparative genomics of the fungal order Sordariales.</title>
        <authorList>
            <person name="Hensen N."/>
            <person name="Bonometti L."/>
            <person name="Westerberg I."/>
            <person name="Brannstrom I.O."/>
            <person name="Guillou S."/>
            <person name="Cros-Aarteil S."/>
            <person name="Calhoun S."/>
            <person name="Haridas S."/>
            <person name="Kuo A."/>
            <person name="Mondo S."/>
            <person name="Pangilinan J."/>
            <person name="Riley R."/>
            <person name="LaButti K."/>
            <person name="Andreopoulos B."/>
            <person name="Lipzen A."/>
            <person name="Chen C."/>
            <person name="Yan M."/>
            <person name="Daum C."/>
            <person name="Ng V."/>
            <person name="Clum A."/>
            <person name="Steindorff A."/>
            <person name="Ohm R.A."/>
            <person name="Martin F."/>
            <person name="Silar P."/>
            <person name="Natvig D.O."/>
            <person name="Lalanne C."/>
            <person name="Gautier V."/>
            <person name="Ament-Velasquez S.L."/>
            <person name="Kruys A."/>
            <person name="Hutchinson M.I."/>
            <person name="Powell A.J."/>
            <person name="Barry K."/>
            <person name="Miller A.N."/>
            <person name="Grigoriev I.V."/>
            <person name="Debuchy R."/>
            <person name="Gladieux P."/>
            <person name="Hiltunen Thoren M."/>
            <person name="Johannesson H."/>
        </authorList>
    </citation>
    <scope>NUCLEOTIDE SEQUENCE</scope>
    <source>
        <strain evidence="2">CBS 955.72</strain>
    </source>
</reference>
<keyword evidence="1" id="KW-0732">Signal</keyword>
<feature type="signal peptide" evidence="1">
    <location>
        <begin position="1"/>
        <end position="27"/>
    </location>
</feature>
<sequence>MACPGRGPVCLAAAAWPLLAVSRYSSAAGNCPPQVQAGADACITLTPRLARQRSRFPLLIRECSRRAAGTRRDGVTRPPLAKQVCRGVSGYLALALHTQTPDTRYQTPSGLPRSVRPSASPSTGLFAIVTAVSDLPIYIVHTSRAVVLPSVSQAPPATLQPRRGCAPGEGEGEDERRLHAGVYSIGMIPGARAPQGPFPAYRVLTLSWCWMRRVVLDECAPVARLSLPPSPNKLPRPPLHQGTSGFHLQTDTSLLFVSHACLLPRLRSSFFCGTVAAVAARLPWDLNTMPLVTRPVRCLAPPRVSRSLFRAHHRHH</sequence>
<dbReference type="AlphaFoldDB" id="A0AAJ0M9U4"/>
<proteinExistence type="predicted"/>
<feature type="chain" id="PRO_5042511185" description="Secreted protein" evidence="1">
    <location>
        <begin position="28"/>
        <end position="316"/>
    </location>
</feature>
<dbReference type="Proteomes" id="UP001275084">
    <property type="component" value="Unassembled WGS sequence"/>
</dbReference>
<dbReference type="EMBL" id="JAUIQD010000007">
    <property type="protein sequence ID" value="KAK3344253.1"/>
    <property type="molecule type" value="Genomic_DNA"/>
</dbReference>
<organism evidence="2 3">
    <name type="scientific">Lasiosphaeria hispida</name>
    <dbReference type="NCBI Taxonomy" id="260671"/>
    <lineage>
        <taxon>Eukaryota</taxon>
        <taxon>Fungi</taxon>
        <taxon>Dikarya</taxon>
        <taxon>Ascomycota</taxon>
        <taxon>Pezizomycotina</taxon>
        <taxon>Sordariomycetes</taxon>
        <taxon>Sordariomycetidae</taxon>
        <taxon>Sordariales</taxon>
        <taxon>Lasiosphaeriaceae</taxon>
        <taxon>Lasiosphaeria</taxon>
    </lineage>
</organism>
<evidence type="ECO:0008006" key="4">
    <source>
        <dbReference type="Google" id="ProtNLM"/>
    </source>
</evidence>
<evidence type="ECO:0000313" key="2">
    <source>
        <dbReference type="EMBL" id="KAK3344253.1"/>
    </source>
</evidence>